<dbReference type="PANTHER" id="PTHR30204">
    <property type="entry name" value="REDOX-CYCLING DRUG-SENSING TRANSCRIPTIONAL ACTIVATOR SOXR"/>
    <property type="match status" value="1"/>
</dbReference>
<keyword evidence="6" id="KW-1185">Reference proteome</keyword>
<dbReference type="PANTHER" id="PTHR30204:SF67">
    <property type="entry name" value="HTH-TYPE TRANSCRIPTIONAL REGULATOR MLRA-RELATED"/>
    <property type="match status" value="1"/>
</dbReference>
<evidence type="ECO:0000313" key="5">
    <source>
        <dbReference type="EMBL" id="MBB3103349.1"/>
    </source>
</evidence>
<dbReference type="Pfam" id="PF13411">
    <property type="entry name" value="MerR_1"/>
    <property type="match status" value="1"/>
</dbReference>
<sequence>MNDPTGPAPPTGSGSPNRQELYPIREVARLTGINPVTLRAWERRYGLIRPTRTESGHRLYSLADIEAIRSIQAWTQRGVPVSKVGDILERSSAGSPGPVGQQSANHEWSEWQVQIRHATSGFDEAALERIYGQVFATWPTHLAFNEILLPVWQDLSRRHHEFGGTSEWLFLDGFLRARVLQRLLLARPQTANRVLLAAVPTHCHELELLVAGLLLTGDSLAVGVLAMGQPLEELGLVCERTRPQGLVLYSNHPGASDLPRQLTRLAMILDCPLALAGEAAELSRDSFAGTPIACLGRVGPGLQNRLQRFLAGQLDT</sequence>
<dbReference type="SUPFAM" id="SSF46955">
    <property type="entry name" value="Putative DNA-binding domain"/>
    <property type="match status" value="1"/>
</dbReference>
<dbReference type="PROSITE" id="PS50937">
    <property type="entry name" value="HTH_MERR_2"/>
    <property type="match status" value="1"/>
</dbReference>
<dbReference type="SMART" id="SM00422">
    <property type="entry name" value="HTH_MERR"/>
    <property type="match status" value="1"/>
</dbReference>
<keyword evidence="2 5" id="KW-0238">DNA-binding</keyword>
<organism evidence="5 6">
    <name type="scientific">Azomonas macrocytogenes</name>
    <name type="common">Azotobacter macrocytogenes</name>
    <dbReference type="NCBI Taxonomy" id="69962"/>
    <lineage>
        <taxon>Bacteria</taxon>
        <taxon>Pseudomonadati</taxon>
        <taxon>Pseudomonadota</taxon>
        <taxon>Gammaproteobacteria</taxon>
        <taxon>Pseudomonadales</taxon>
        <taxon>Pseudomonadaceae</taxon>
        <taxon>Azomonas</taxon>
    </lineage>
</organism>
<evidence type="ECO:0000259" key="4">
    <source>
        <dbReference type="PROSITE" id="PS50937"/>
    </source>
</evidence>
<proteinExistence type="predicted"/>
<comment type="caution">
    <text evidence="5">The sequence shown here is derived from an EMBL/GenBank/DDBJ whole genome shotgun (WGS) entry which is preliminary data.</text>
</comment>
<dbReference type="GO" id="GO:0003700">
    <property type="term" value="F:DNA-binding transcription factor activity"/>
    <property type="evidence" value="ECO:0007669"/>
    <property type="project" value="InterPro"/>
</dbReference>
<feature type="domain" description="HTH merR-type" evidence="4">
    <location>
        <begin position="21"/>
        <end position="90"/>
    </location>
</feature>
<dbReference type="RefSeq" id="WP_183166281.1">
    <property type="nucleotide sequence ID" value="NZ_JACHXI010000006.1"/>
</dbReference>
<protein>
    <submittedName>
        <fullName evidence="5">DNA-binding transcriptional MerR regulator</fullName>
    </submittedName>
</protein>
<keyword evidence="3" id="KW-0804">Transcription</keyword>
<dbReference type="GO" id="GO:0003677">
    <property type="term" value="F:DNA binding"/>
    <property type="evidence" value="ECO:0007669"/>
    <property type="project" value="UniProtKB-KW"/>
</dbReference>
<evidence type="ECO:0000313" key="6">
    <source>
        <dbReference type="Proteomes" id="UP000549250"/>
    </source>
</evidence>
<dbReference type="InterPro" id="IPR047057">
    <property type="entry name" value="MerR_fam"/>
</dbReference>
<dbReference type="Proteomes" id="UP000549250">
    <property type="component" value="Unassembled WGS sequence"/>
</dbReference>
<evidence type="ECO:0000256" key="2">
    <source>
        <dbReference type="ARBA" id="ARBA00023125"/>
    </source>
</evidence>
<keyword evidence="1" id="KW-0805">Transcription regulation</keyword>
<dbReference type="CDD" id="cd01104">
    <property type="entry name" value="HTH_MlrA-CarA"/>
    <property type="match status" value="1"/>
</dbReference>
<dbReference type="Gene3D" id="1.10.1660.10">
    <property type="match status" value="1"/>
</dbReference>
<dbReference type="InterPro" id="IPR009061">
    <property type="entry name" value="DNA-bd_dom_put_sf"/>
</dbReference>
<evidence type="ECO:0000256" key="3">
    <source>
        <dbReference type="ARBA" id="ARBA00023163"/>
    </source>
</evidence>
<dbReference type="EMBL" id="JACHXI010000006">
    <property type="protein sequence ID" value="MBB3103349.1"/>
    <property type="molecule type" value="Genomic_DNA"/>
</dbReference>
<reference evidence="5 6" key="1">
    <citation type="submission" date="2020-08" db="EMBL/GenBank/DDBJ databases">
        <title>Genomic Encyclopedia of Type Strains, Phase III (KMG-III): the genomes of soil and plant-associated and newly described type strains.</title>
        <authorList>
            <person name="Whitman W."/>
        </authorList>
    </citation>
    <scope>NUCLEOTIDE SEQUENCE [LARGE SCALE GENOMIC DNA]</scope>
    <source>
        <strain evidence="5 6">CECT 4462</strain>
    </source>
</reference>
<name>A0A839T2X2_AZOMA</name>
<evidence type="ECO:0000256" key="1">
    <source>
        <dbReference type="ARBA" id="ARBA00023015"/>
    </source>
</evidence>
<dbReference type="AlphaFoldDB" id="A0A839T2X2"/>
<accession>A0A839T2X2</accession>
<dbReference type="InterPro" id="IPR000551">
    <property type="entry name" value="MerR-type_HTH_dom"/>
</dbReference>
<gene>
    <name evidence="5" type="ORF">FHR87_001744</name>
</gene>